<comment type="caution">
    <text evidence="3">The sequence shown here is derived from an EMBL/GenBank/DDBJ whole genome shotgun (WGS) entry which is preliminary data.</text>
</comment>
<feature type="signal peptide" evidence="2">
    <location>
        <begin position="1"/>
        <end position="28"/>
    </location>
</feature>
<feature type="chain" id="PRO_5046546573" description="Surface antigen domain-containing protein" evidence="2">
    <location>
        <begin position="29"/>
        <end position="202"/>
    </location>
</feature>
<dbReference type="Proteomes" id="UP001206067">
    <property type="component" value="Unassembled WGS sequence"/>
</dbReference>
<feature type="compositionally biased region" description="Polar residues" evidence="1">
    <location>
        <begin position="135"/>
        <end position="158"/>
    </location>
</feature>
<sequence>MTQMFRSSAARATAMVALAGLVAGPAHAQFGGLIPREVQSVTNDAADTDACGNEKKSSAGGRVLGGILGRTARNAVGSTGIGSFVPLPDFEDQISKEIACKLDPEEQKQAAEATLAATRSVAIEGEDTGEDTRPQVGSSSSWKSNTREGVSGTSTVTARETPEDSDLDCIVVTDVVVVKGEDTKIDKRMCRPPGSRRYSIVA</sequence>
<accession>A0ABT1XNZ4</accession>
<evidence type="ECO:0000256" key="1">
    <source>
        <dbReference type="SAM" id="MobiDB-lite"/>
    </source>
</evidence>
<keyword evidence="4" id="KW-1185">Reference proteome</keyword>
<dbReference type="EMBL" id="JANKHH010000003">
    <property type="protein sequence ID" value="MCR2833379.1"/>
    <property type="molecule type" value="Genomic_DNA"/>
</dbReference>
<feature type="region of interest" description="Disordered" evidence="1">
    <location>
        <begin position="119"/>
        <end position="164"/>
    </location>
</feature>
<gene>
    <name evidence="3" type="ORF">NSO95_05440</name>
</gene>
<organism evidence="3 4">
    <name type="scientific">Parerythrobacter lacustris</name>
    <dbReference type="NCBI Taxonomy" id="2969984"/>
    <lineage>
        <taxon>Bacteria</taxon>
        <taxon>Pseudomonadati</taxon>
        <taxon>Pseudomonadota</taxon>
        <taxon>Alphaproteobacteria</taxon>
        <taxon>Sphingomonadales</taxon>
        <taxon>Erythrobacteraceae</taxon>
        <taxon>Parerythrobacter</taxon>
    </lineage>
</organism>
<protein>
    <recommendedName>
        <fullName evidence="5">Surface antigen domain-containing protein</fullName>
    </recommendedName>
</protein>
<proteinExistence type="predicted"/>
<evidence type="ECO:0000313" key="3">
    <source>
        <dbReference type="EMBL" id="MCR2833379.1"/>
    </source>
</evidence>
<evidence type="ECO:0000313" key="4">
    <source>
        <dbReference type="Proteomes" id="UP001206067"/>
    </source>
</evidence>
<dbReference type="RefSeq" id="WP_257595148.1">
    <property type="nucleotide sequence ID" value="NZ_JANKHH010000003.1"/>
</dbReference>
<evidence type="ECO:0000256" key="2">
    <source>
        <dbReference type="SAM" id="SignalP"/>
    </source>
</evidence>
<evidence type="ECO:0008006" key="5">
    <source>
        <dbReference type="Google" id="ProtNLM"/>
    </source>
</evidence>
<reference evidence="3 4" key="1">
    <citation type="submission" date="2022-08" db="EMBL/GenBank/DDBJ databases">
        <title>Polyphasic taxonomy analysis of Qipengyuania sp.RS5-5.</title>
        <authorList>
            <person name="Xamxidin M."/>
            <person name="Wu M."/>
        </authorList>
    </citation>
    <scope>NUCLEOTIDE SEQUENCE [LARGE SCALE GENOMIC DNA]</scope>
    <source>
        <strain evidence="3 4">RS5-5</strain>
    </source>
</reference>
<name>A0ABT1XNZ4_9SPHN</name>
<keyword evidence="2" id="KW-0732">Signal</keyword>